<feature type="active site" description="Proton donor; for dehydratase activity" evidence="8">
    <location>
        <position position="831"/>
    </location>
</feature>
<dbReference type="GO" id="GO:0005737">
    <property type="term" value="C:cytoplasm"/>
    <property type="evidence" value="ECO:0007669"/>
    <property type="project" value="TreeGrafter"/>
</dbReference>
<name>A0A521FF01_9BACL</name>
<evidence type="ECO:0000313" key="13">
    <source>
        <dbReference type="EMBL" id="SMO94786.1"/>
    </source>
</evidence>
<evidence type="ECO:0000256" key="9">
    <source>
        <dbReference type="RuleBase" id="RU003694"/>
    </source>
</evidence>
<evidence type="ECO:0000256" key="3">
    <source>
        <dbReference type="ARBA" id="ARBA00022450"/>
    </source>
</evidence>
<feature type="active site" description="Proton acceptor; for dehydratase activity" evidence="8">
    <location>
        <position position="653"/>
    </location>
</feature>
<dbReference type="GO" id="GO:0005886">
    <property type="term" value="C:plasma membrane"/>
    <property type="evidence" value="ECO:0007669"/>
    <property type="project" value="TreeGrafter"/>
</dbReference>
<dbReference type="AlphaFoldDB" id="A0A521FF01"/>
<dbReference type="InterPro" id="IPR014030">
    <property type="entry name" value="Ketoacyl_synth_N"/>
</dbReference>
<dbReference type="Pfam" id="PF00109">
    <property type="entry name" value="ketoacyl-synt"/>
    <property type="match status" value="1"/>
</dbReference>
<evidence type="ECO:0000313" key="14">
    <source>
        <dbReference type="Proteomes" id="UP000315636"/>
    </source>
</evidence>
<keyword evidence="4" id="KW-0963">Cytoplasm</keyword>
<dbReference type="Proteomes" id="UP000315636">
    <property type="component" value="Unassembled WGS sequence"/>
</dbReference>
<evidence type="ECO:0000259" key="11">
    <source>
        <dbReference type="PROSITE" id="PS52004"/>
    </source>
</evidence>
<evidence type="ECO:0000256" key="5">
    <source>
        <dbReference type="ARBA" id="ARBA00022553"/>
    </source>
</evidence>
<keyword evidence="7" id="KW-0677">Repeat</keyword>
<evidence type="ECO:0000256" key="4">
    <source>
        <dbReference type="ARBA" id="ARBA00022490"/>
    </source>
</evidence>
<feature type="region of interest" description="C-terminal hotdog fold" evidence="8">
    <location>
        <begin position="770"/>
        <end position="910"/>
    </location>
</feature>
<dbReference type="PROSITE" id="PS00606">
    <property type="entry name" value="KS3_1"/>
    <property type="match status" value="1"/>
</dbReference>
<dbReference type="GO" id="GO:0071770">
    <property type="term" value="P:DIM/DIP cell wall layer assembly"/>
    <property type="evidence" value="ECO:0007669"/>
    <property type="project" value="TreeGrafter"/>
</dbReference>
<evidence type="ECO:0000259" key="12">
    <source>
        <dbReference type="PROSITE" id="PS52019"/>
    </source>
</evidence>
<dbReference type="GO" id="GO:0004312">
    <property type="term" value="F:fatty acid synthase activity"/>
    <property type="evidence" value="ECO:0007669"/>
    <property type="project" value="TreeGrafter"/>
</dbReference>
<keyword evidence="5" id="KW-0597">Phosphoprotein</keyword>
<feature type="domain" description="Ketosynthase family 3 (KS3)" evidence="11">
    <location>
        <begin position="34"/>
        <end position="455"/>
    </location>
</feature>
<dbReference type="SUPFAM" id="SSF53901">
    <property type="entry name" value="Thiolase-like"/>
    <property type="match status" value="1"/>
</dbReference>
<protein>
    <submittedName>
        <fullName evidence="13">Acyl transferase domain-containing protein</fullName>
    </submittedName>
</protein>
<dbReference type="GO" id="GO:0004315">
    <property type="term" value="F:3-oxoacyl-[acyl-carrier-protein] synthase activity"/>
    <property type="evidence" value="ECO:0007669"/>
    <property type="project" value="InterPro"/>
</dbReference>
<dbReference type="FunFam" id="3.40.47.10:FF:000019">
    <property type="entry name" value="Polyketide synthase type I"/>
    <property type="match status" value="1"/>
</dbReference>
<dbReference type="Gene3D" id="3.10.129.110">
    <property type="entry name" value="Polyketide synthase dehydratase"/>
    <property type="match status" value="1"/>
</dbReference>
<dbReference type="Pfam" id="PF14765">
    <property type="entry name" value="PS-DH"/>
    <property type="match status" value="1"/>
</dbReference>
<evidence type="ECO:0000256" key="2">
    <source>
        <dbReference type="ARBA" id="ARBA00004789"/>
    </source>
</evidence>
<gene>
    <name evidence="13" type="ORF">SAMN06264849_1182</name>
</gene>
<dbReference type="InterPro" id="IPR016039">
    <property type="entry name" value="Thiolase-like"/>
</dbReference>
<dbReference type="Pfam" id="PF02801">
    <property type="entry name" value="Ketoacyl-synt_C"/>
    <property type="match status" value="1"/>
</dbReference>
<organism evidence="13 14">
    <name type="scientific">Melghirimyces algeriensis</name>
    <dbReference type="NCBI Taxonomy" id="910412"/>
    <lineage>
        <taxon>Bacteria</taxon>
        <taxon>Bacillati</taxon>
        <taxon>Bacillota</taxon>
        <taxon>Bacilli</taxon>
        <taxon>Bacillales</taxon>
        <taxon>Thermoactinomycetaceae</taxon>
        <taxon>Melghirimyces</taxon>
    </lineage>
</organism>
<dbReference type="PANTHER" id="PTHR43775">
    <property type="entry name" value="FATTY ACID SYNTHASE"/>
    <property type="match status" value="1"/>
</dbReference>
<evidence type="ECO:0000256" key="8">
    <source>
        <dbReference type="PROSITE-ProRule" id="PRU01363"/>
    </source>
</evidence>
<dbReference type="InterPro" id="IPR014031">
    <property type="entry name" value="Ketoacyl_synth_C"/>
</dbReference>
<sequence length="939" mass="105213">MVNTQTILRALQAGEFSLEEAKSQLINHQSDHHREAIAIVGMSGRYPEADNLDAYWSNLVAGRDSIREIPPSRWDVASYYQPYPSEEGKIYSKWLGMMDDVACFDPLFFHISPSEAETMDPQQRLFLQEAYQAFADAGYTPEALNNQQCGVYLGIMANEYYRMLCEQQYGLTDLTGNYASIASARIAYFLNLKGPALSIDTACSSSLVAINLACQALLNREIDMALAGGVTLYLTPKPYIEMCAAQMLSSEGRCKAFDRSSDGMVPGEGVGAVVLKRLLDAEADNDSIYGVIIGFGINQDGKTNGLTAPSVKSQMALERSIYQKFDIDPSTISYAEMHGTGTQLGDPIELKALSTAFQEKTDKKQFCAIGSVKSNIGHTSAAAGVASVHKVLLCMQHQQLVPTLHFKEPNEHFDFKNSPFYVNTQTRPWDAVSPRRACVSSFGFSGTNAHLVIEAYDAKKERARRPVTDAGRPALFVLSAKTEKQLKGYADIMKEWMALQADVNLKDMTYTLQTGREAMDYRLAFWVDGKRAVLDMLTAYLNGEHPDGLHISHVKKRKGQRNPSRHTDPETLLSRWLAGDSVDWQVLYQGEEPRRIRLPGYPFAKEHYWLPEQSGPIPSTRTLHPLVHRNTSDLSTQRFTTILTGKERYLTDHRVKEKRMLPGSAYLEMARAAFEMGVDRATARTVQEGTASICLQEHIWMEPLTVEDEPVEVHIALVLKEDGAVEYDIYSGADHPDDQTVITHAQGVMKVSASTPPKSQDLQGLQSQYPWHTLLPKHIYPPFRAAGLYYGPSHRGIECLYLYQDQILAKLAIPPELRGDRDCYLDPGLMDAVFQATAGFAIALKAPLDGLPFTLQAIDIYQPCSNTVWAHIRQRERGHVFDIDVYDENGVVCMRMLGFETRNATDLMSEEAFYRHLSERIWKGELSEEEVERILMASR</sequence>
<evidence type="ECO:0000256" key="1">
    <source>
        <dbReference type="ARBA" id="ARBA00003299"/>
    </source>
</evidence>
<dbReference type="Gene3D" id="1.10.1240.100">
    <property type="match status" value="1"/>
</dbReference>
<dbReference type="InterPro" id="IPR050091">
    <property type="entry name" value="PKS_NRPS_Biosynth_Enz"/>
</dbReference>
<dbReference type="Pfam" id="PF22336">
    <property type="entry name" value="RhiE-like_linker"/>
    <property type="match status" value="1"/>
</dbReference>
<comment type="function">
    <text evidence="1">Involved in some intermediate steps for the synthesis of the antibiotic polyketide bacillaene which is involved in secondary metabolism.</text>
</comment>
<dbReference type="EMBL" id="FXTI01000018">
    <property type="protein sequence ID" value="SMO94786.1"/>
    <property type="molecule type" value="Genomic_DNA"/>
</dbReference>
<comment type="similarity">
    <text evidence="9">Belongs to the thiolase-like superfamily. Beta-ketoacyl-ACP synthases family.</text>
</comment>
<dbReference type="InterPro" id="IPR054514">
    <property type="entry name" value="RhiE-like_linker"/>
</dbReference>
<dbReference type="PROSITE" id="PS52004">
    <property type="entry name" value="KS3_2"/>
    <property type="match status" value="1"/>
</dbReference>
<dbReference type="InterPro" id="IPR049900">
    <property type="entry name" value="PKS_mFAS_DH"/>
</dbReference>
<dbReference type="Gene3D" id="3.40.47.10">
    <property type="match status" value="1"/>
</dbReference>
<evidence type="ECO:0000256" key="10">
    <source>
        <dbReference type="SAM" id="MobiDB-lite"/>
    </source>
</evidence>
<dbReference type="InterPro" id="IPR020807">
    <property type="entry name" value="PKS_DH"/>
</dbReference>
<dbReference type="CDD" id="cd00833">
    <property type="entry name" value="PKS"/>
    <property type="match status" value="1"/>
</dbReference>
<feature type="region of interest" description="Disordered" evidence="10">
    <location>
        <begin position="550"/>
        <end position="569"/>
    </location>
</feature>
<reference evidence="13 14" key="1">
    <citation type="submission" date="2017-05" db="EMBL/GenBank/DDBJ databases">
        <authorList>
            <person name="Varghese N."/>
            <person name="Submissions S."/>
        </authorList>
    </citation>
    <scope>NUCLEOTIDE SEQUENCE [LARGE SCALE GENOMIC DNA]</scope>
    <source>
        <strain evidence="13 14">DSM 45474</strain>
    </source>
</reference>
<accession>A0A521FF01</accession>
<evidence type="ECO:0000256" key="7">
    <source>
        <dbReference type="ARBA" id="ARBA00022737"/>
    </source>
</evidence>
<feature type="domain" description="PKS/mFAS DH" evidence="12">
    <location>
        <begin position="624"/>
        <end position="910"/>
    </location>
</feature>
<dbReference type="SMART" id="SM00825">
    <property type="entry name" value="PKS_KS"/>
    <property type="match status" value="1"/>
</dbReference>
<dbReference type="InterPro" id="IPR020841">
    <property type="entry name" value="PKS_Beta-ketoAc_synthase_dom"/>
</dbReference>
<evidence type="ECO:0000256" key="6">
    <source>
        <dbReference type="ARBA" id="ARBA00022679"/>
    </source>
</evidence>
<dbReference type="InterPro" id="IPR018201">
    <property type="entry name" value="Ketoacyl_synth_AS"/>
</dbReference>
<dbReference type="InterPro" id="IPR049551">
    <property type="entry name" value="PKS_DH_C"/>
</dbReference>
<dbReference type="SMART" id="SM00826">
    <property type="entry name" value="PKS_DH"/>
    <property type="match status" value="1"/>
</dbReference>
<proteinExistence type="inferred from homology"/>
<dbReference type="Pfam" id="PF21089">
    <property type="entry name" value="PKS_DH_N"/>
    <property type="match status" value="1"/>
</dbReference>
<feature type="compositionally biased region" description="Basic residues" evidence="10">
    <location>
        <begin position="552"/>
        <end position="564"/>
    </location>
</feature>
<keyword evidence="3" id="KW-0596">Phosphopantetheine</keyword>
<keyword evidence="6 9" id="KW-0808">Transferase</keyword>
<dbReference type="GO" id="GO:0006633">
    <property type="term" value="P:fatty acid biosynthetic process"/>
    <property type="evidence" value="ECO:0007669"/>
    <property type="project" value="InterPro"/>
</dbReference>
<dbReference type="InterPro" id="IPR049552">
    <property type="entry name" value="PKS_DH_N"/>
</dbReference>
<comment type="pathway">
    <text evidence="2">Antibiotic biosynthesis; bacillaene biosynthesis.</text>
</comment>
<dbReference type="PROSITE" id="PS52019">
    <property type="entry name" value="PKS_MFAS_DH"/>
    <property type="match status" value="1"/>
</dbReference>
<keyword evidence="14" id="KW-1185">Reference proteome</keyword>
<dbReference type="InterPro" id="IPR042104">
    <property type="entry name" value="PKS_dehydratase_sf"/>
</dbReference>
<dbReference type="PANTHER" id="PTHR43775:SF37">
    <property type="entry name" value="SI:DKEY-61P9.11"/>
    <property type="match status" value="1"/>
</dbReference>
<feature type="region of interest" description="N-terminal hotdog fold" evidence="8">
    <location>
        <begin position="624"/>
        <end position="756"/>
    </location>
</feature>